<dbReference type="InterPro" id="IPR022261">
    <property type="entry name" value="RNP_Burkhold"/>
</dbReference>
<reference evidence="2 4" key="2">
    <citation type="submission" date="2015-11" db="EMBL/GenBank/DDBJ databases">
        <authorList>
            <person name="Sahl J."/>
            <person name="Wagner D."/>
            <person name="Keim P."/>
        </authorList>
    </citation>
    <scope>NUCLEOTIDE SEQUENCE [LARGE SCALE GENOMIC DNA]</scope>
    <source>
        <strain evidence="2 4">MSMB1157</strain>
    </source>
</reference>
<dbReference type="AlphaFoldDB" id="A0A108AYQ0"/>
<name>A0A108AYQ0_9BURK</name>
<dbReference type="SUPFAM" id="SSF56209">
    <property type="entry name" value="Nitrile hydratase alpha chain"/>
    <property type="match status" value="1"/>
</dbReference>
<evidence type="ECO:0000313" key="3">
    <source>
        <dbReference type="Proteomes" id="UP000060630"/>
    </source>
</evidence>
<dbReference type="RefSeq" id="WP_059483060.1">
    <property type="nucleotide sequence ID" value="NZ_CM003772.1"/>
</dbReference>
<dbReference type="NCBIfam" id="TIGR03795">
    <property type="entry name" value="RNP_Burkhold"/>
    <property type="match status" value="1"/>
</dbReference>
<dbReference type="GO" id="GO:0046914">
    <property type="term" value="F:transition metal ion binding"/>
    <property type="evidence" value="ECO:0007669"/>
    <property type="project" value="InterPro"/>
</dbReference>
<dbReference type="EMBL" id="LPHD01000013">
    <property type="protein sequence ID" value="KWA86127.1"/>
    <property type="molecule type" value="Genomic_DNA"/>
</dbReference>
<reference evidence="1 3" key="1">
    <citation type="submission" date="2015-11" db="EMBL/GenBank/DDBJ databases">
        <title>Expanding the genomic diversity of Burkholderia species for the development of highly accurate diagnostics.</title>
        <authorList>
            <person name="Sahl J."/>
            <person name="Keim P."/>
            <person name="Wagner D."/>
        </authorList>
    </citation>
    <scope>NUCLEOTIDE SEQUENCE [LARGE SCALE GENOMIC DNA]</scope>
    <source>
        <strain evidence="1 3">MSMB2087WGS</strain>
    </source>
</reference>
<dbReference type="EMBL" id="LNJU01000005">
    <property type="protein sequence ID" value="KWZ54002.1"/>
    <property type="molecule type" value="Genomic_DNA"/>
</dbReference>
<accession>A0A108AYQ0</accession>
<dbReference type="Proteomes" id="UP000060630">
    <property type="component" value="Unassembled WGS sequence"/>
</dbReference>
<protein>
    <recommendedName>
        <fullName evidence="5">ABC transporter ATPase</fullName>
    </recommendedName>
</protein>
<evidence type="ECO:0000313" key="4">
    <source>
        <dbReference type="Proteomes" id="UP000070119"/>
    </source>
</evidence>
<organism evidence="1 3">
    <name type="scientific">Burkholderia ubonensis</name>
    <dbReference type="NCBI Taxonomy" id="101571"/>
    <lineage>
        <taxon>Bacteria</taxon>
        <taxon>Pseudomonadati</taxon>
        <taxon>Pseudomonadota</taxon>
        <taxon>Betaproteobacteria</taxon>
        <taxon>Burkholderiales</taxon>
        <taxon>Burkholderiaceae</taxon>
        <taxon>Burkholderia</taxon>
        <taxon>Burkholderia cepacia complex</taxon>
    </lineage>
</organism>
<evidence type="ECO:0008006" key="5">
    <source>
        <dbReference type="Google" id="ProtNLM"/>
    </source>
</evidence>
<sequence>MAKNNASPTLESMLEFQKVYLRAIALSWRDPEFKKDLLKNPFDALAKHFGYQSPWIIDLEIVEPESDYGWKSSGDGSGEGKWHLPLNTMWVGIPEKPAPLSEEAVALAAYCDAGPSYLFTCC</sequence>
<evidence type="ECO:0000313" key="1">
    <source>
        <dbReference type="EMBL" id="KWA86127.1"/>
    </source>
</evidence>
<evidence type="ECO:0000313" key="2">
    <source>
        <dbReference type="EMBL" id="KWZ54002.1"/>
    </source>
</evidence>
<dbReference type="InterPro" id="IPR036648">
    <property type="entry name" value="CN_Hdrase_a/SCN_Hdrase_g_sf"/>
</dbReference>
<comment type="caution">
    <text evidence="1">The sequence shown here is derived from an EMBL/GenBank/DDBJ whole genome shotgun (WGS) entry which is preliminary data.</text>
</comment>
<proteinExistence type="predicted"/>
<gene>
    <name evidence="2" type="ORF">WK57_34425</name>
    <name evidence="1" type="ORF">WL29_12235</name>
</gene>
<dbReference type="GO" id="GO:0003824">
    <property type="term" value="F:catalytic activity"/>
    <property type="evidence" value="ECO:0007669"/>
    <property type="project" value="InterPro"/>
</dbReference>
<dbReference type="Proteomes" id="UP000070119">
    <property type="component" value="Chromosome 2"/>
</dbReference>